<evidence type="ECO:0000256" key="1">
    <source>
        <dbReference type="SAM" id="MobiDB-lite"/>
    </source>
</evidence>
<feature type="region of interest" description="Disordered" evidence="1">
    <location>
        <begin position="38"/>
        <end position="100"/>
    </location>
</feature>
<evidence type="ECO:0000313" key="3">
    <source>
        <dbReference type="Proteomes" id="UP000319004"/>
    </source>
</evidence>
<dbReference type="Proteomes" id="UP000319004">
    <property type="component" value="Chromosome"/>
</dbReference>
<feature type="compositionally biased region" description="Low complexity" evidence="1">
    <location>
        <begin position="83"/>
        <end position="94"/>
    </location>
</feature>
<proteinExistence type="predicted"/>
<feature type="region of interest" description="Disordered" evidence="1">
    <location>
        <begin position="242"/>
        <end position="268"/>
    </location>
</feature>
<dbReference type="EMBL" id="CP037423">
    <property type="protein sequence ID" value="QDV43440.1"/>
    <property type="molecule type" value="Genomic_DNA"/>
</dbReference>
<dbReference type="KEGG" id="snep:Enr13x_32970"/>
<feature type="compositionally biased region" description="Pro residues" evidence="1">
    <location>
        <begin position="49"/>
        <end position="59"/>
    </location>
</feature>
<organism evidence="2 3">
    <name type="scientific">Stieleria neptunia</name>
    <dbReference type="NCBI Taxonomy" id="2527979"/>
    <lineage>
        <taxon>Bacteria</taxon>
        <taxon>Pseudomonadati</taxon>
        <taxon>Planctomycetota</taxon>
        <taxon>Planctomycetia</taxon>
        <taxon>Pirellulales</taxon>
        <taxon>Pirellulaceae</taxon>
        <taxon>Stieleria</taxon>
    </lineage>
</organism>
<sequence length="268" mass="30830">MSTFLTQAQVDVTFNAWWNEYGRTPQSVHRALTRTIKQINGEPVRRPNGPFPPGYIPPPLRKKAKTPPPPKPASENDAKQLKRQAQQKAPAGRAAAKKELRQTELEISRLKKRYAIMERILKERNLTIPGHVADALLFMPCYRDPADKLRHEEEVFKRYKKDIDSANRSSHQWRYQQETERLQRERRRKMLAEIEWMSKNTIGAGVYGIQREAGRSHEDAMARAKETQHIFDLAGSGVVDPAAAREANSVRHNTRSHRSDKQTVGPNR</sequence>
<accession>A0A518HRG0</accession>
<keyword evidence="3" id="KW-1185">Reference proteome</keyword>
<reference evidence="2 3" key="1">
    <citation type="submission" date="2019-03" db="EMBL/GenBank/DDBJ databases">
        <title>Deep-cultivation of Planctomycetes and their phenomic and genomic characterization uncovers novel biology.</title>
        <authorList>
            <person name="Wiegand S."/>
            <person name="Jogler M."/>
            <person name="Boedeker C."/>
            <person name="Pinto D."/>
            <person name="Vollmers J."/>
            <person name="Rivas-Marin E."/>
            <person name="Kohn T."/>
            <person name="Peeters S.H."/>
            <person name="Heuer A."/>
            <person name="Rast P."/>
            <person name="Oberbeckmann S."/>
            <person name="Bunk B."/>
            <person name="Jeske O."/>
            <person name="Meyerdierks A."/>
            <person name="Storesund J.E."/>
            <person name="Kallscheuer N."/>
            <person name="Luecker S."/>
            <person name="Lage O.M."/>
            <person name="Pohl T."/>
            <person name="Merkel B.J."/>
            <person name="Hornburger P."/>
            <person name="Mueller R.-W."/>
            <person name="Bruemmer F."/>
            <person name="Labrenz M."/>
            <person name="Spormann A.M."/>
            <person name="Op den Camp H."/>
            <person name="Overmann J."/>
            <person name="Amann R."/>
            <person name="Jetten M.S.M."/>
            <person name="Mascher T."/>
            <person name="Medema M.H."/>
            <person name="Devos D.P."/>
            <person name="Kaster A.-K."/>
            <person name="Ovreas L."/>
            <person name="Rohde M."/>
            <person name="Galperin M.Y."/>
            <person name="Jogler C."/>
        </authorList>
    </citation>
    <scope>NUCLEOTIDE SEQUENCE [LARGE SCALE GENOMIC DNA]</scope>
    <source>
        <strain evidence="2 3">Enr13</strain>
    </source>
</reference>
<protein>
    <submittedName>
        <fullName evidence="2">Uncharacterized protein</fullName>
    </submittedName>
</protein>
<name>A0A518HRG0_9BACT</name>
<dbReference type="OrthoDB" id="257562at2"/>
<dbReference type="AlphaFoldDB" id="A0A518HRG0"/>
<evidence type="ECO:0000313" key="2">
    <source>
        <dbReference type="EMBL" id="QDV43440.1"/>
    </source>
</evidence>
<dbReference type="RefSeq" id="WP_145387599.1">
    <property type="nucleotide sequence ID" value="NZ_CP037423.1"/>
</dbReference>
<gene>
    <name evidence="2" type="ORF">Enr13x_32970</name>
</gene>